<dbReference type="InterPro" id="IPR007731">
    <property type="entry name" value="DUF669"/>
</dbReference>
<evidence type="ECO:0000313" key="1">
    <source>
        <dbReference type="EMBL" id="MPN26370.1"/>
    </source>
</evidence>
<accession>A0A645GJP3</accession>
<dbReference type="Pfam" id="PF05037">
    <property type="entry name" value="DUF669"/>
    <property type="match status" value="1"/>
</dbReference>
<sequence length="151" mass="17184">MANIWEKFDQAIDTEGLSKDVKEAAQNGTGSFKEVPHGSYEVAVNKMELVASKKGDPMVSIWFKIVSGEYKGSLIFFNQVITQGFQIHIVNELLRSMDTDLEVEFKTYKQFGNLLMDIMEAVDGNLEFALDYEKGKKDFSTYKITEVFEVE</sequence>
<organism evidence="1">
    <name type="scientific">bioreactor metagenome</name>
    <dbReference type="NCBI Taxonomy" id="1076179"/>
    <lineage>
        <taxon>unclassified sequences</taxon>
        <taxon>metagenomes</taxon>
        <taxon>ecological metagenomes</taxon>
    </lineage>
</organism>
<protein>
    <recommendedName>
        <fullName evidence="2">DUF669 domain-containing protein</fullName>
    </recommendedName>
</protein>
<dbReference type="EMBL" id="VSSQ01075862">
    <property type="protein sequence ID" value="MPN26370.1"/>
    <property type="molecule type" value="Genomic_DNA"/>
</dbReference>
<comment type="caution">
    <text evidence="1">The sequence shown here is derived from an EMBL/GenBank/DDBJ whole genome shotgun (WGS) entry which is preliminary data.</text>
</comment>
<proteinExistence type="predicted"/>
<gene>
    <name evidence="1" type="ORF">SDC9_173794</name>
</gene>
<reference evidence="1" key="1">
    <citation type="submission" date="2019-08" db="EMBL/GenBank/DDBJ databases">
        <authorList>
            <person name="Kucharzyk K."/>
            <person name="Murdoch R.W."/>
            <person name="Higgins S."/>
            <person name="Loffler F."/>
        </authorList>
    </citation>
    <scope>NUCLEOTIDE SEQUENCE</scope>
</reference>
<evidence type="ECO:0008006" key="2">
    <source>
        <dbReference type="Google" id="ProtNLM"/>
    </source>
</evidence>
<dbReference type="AlphaFoldDB" id="A0A645GJP3"/>
<name>A0A645GJP3_9ZZZZ</name>